<evidence type="ECO:0000256" key="7">
    <source>
        <dbReference type="ARBA" id="ARBA00023136"/>
    </source>
</evidence>
<feature type="transmembrane region" description="Helical" evidence="8">
    <location>
        <begin position="179"/>
        <end position="197"/>
    </location>
</feature>
<dbReference type="PANTHER" id="PTHR34979">
    <property type="entry name" value="INNER MEMBRANE PROTEIN YGAZ"/>
    <property type="match status" value="1"/>
</dbReference>
<evidence type="ECO:0000256" key="6">
    <source>
        <dbReference type="ARBA" id="ARBA00022989"/>
    </source>
</evidence>
<feature type="transmembrane region" description="Helical" evidence="8">
    <location>
        <begin position="12"/>
        <end position="32"/>
    </location>
</feature>
<sequence>MERDALARGLRDALPILVGIVPFGLVAGVAASRAGFTFPQAMGLSVFVFAGASQLAALSLVEGHAAFVAVVATAVAINLRMAMYSASLAPYFEGYAARWRALLAYPLTDQAFALSVATYRESDVDRRWYYLAVAFALWAVWQVTTAAGVLLGAGVPSSWGLGFAVPLVFLALLVPAIEGVPHAAAAVVGAAIAVYGADWPFNAGLLVGALAGIVAGLVVAGWRR</sequence>
<dbReference type="Proteomes" id="UP000608850">
    <property type="component" value="Unassembled WGS sequence"/>
</dbReference>
<gene>
    <name evidence="9" type="ORF">GCM10009021_02510</name>
</gene>
<keyword evidence="6 8" id="KW-1133">Transmembrane helix</keyword>
<evidence type="ECO:0000313" key="9">
    <source>
        <dbReference type="EMBL" id="GGN06966.1"/>
    </source>
</evidence>
<name>A0A830G7P6_9EURY</name>
<keyword evidence="4" id="KW-1003">Cell membrane</keyword>
<dbReference type="GO" id="GO:0005886">
    <property type="term" value="C:plasma membrane"/>
    <property type="evidence" value="ECO:0007669"/>
    <property type="project" value="UniProtKB-SubCell"/>
</dbReference>
<keyword evidence="5 8" id="KW-0812">Transmembrane</keyword>
<feature type="transmembrane region" description="Helical" evidence="8">
    <location>
        <begin position="128"/>
        <end position="151"/>
    </location>
</feature>
<keyword evidence="10" id="KW-1185">Reference proteome</keyword>
<evidence type="ECO:0000256" key="1">
    <source>
        <dbReference type="ARBA" id="ARBA00004651"/>
    </source>
</evidence>
<dbReference type="EMBL" id="BMOQ01000001">
    <property type="protein sequence ID" value="GGN06966.1"/>
    <property type="molecule type" value="Genomic_DNA"/>
</dbReference>
<reference evidence="9 10" key="1">
    <citation type="journal article" date="2019" name="Int. J. Syst. Evol. Microbiol.">
        <title>The Global Catalogue of Microorganisms (GCM) 10K type strain sequencing project: providing services to taxonomists for standard genome sequencing and annotation.</title>
        <authorList>
            <consortium name="The Broad Institute Genomics Platform"/>
            <consortium name="The Broad Institute Genome Sequencing Center for Infectious Disease"/>
            <person name="Wu L."/>
            <person name="Ma J."/>
        </authorList>
    </citation>
    <scope>NUCLEOTIDE SEQUENCE [LARGE SCALE GENOMIC DNA]</scope>
    <source>
        <strain evidence="9 10">JCM 16331</strain>
    </source>
</reference>
<dbReference type="RefSeq" id="WP_188876634.1">
    <property type="nucleotide sequence ID" value="NZ_BMOQ01000001.1"/>
</dbReference>
<evidence type="ECO:0000256" key="8">
    <source>
        <dbReference type="SAM" id="Phobius"/>
    </source>
</evidence>
<comment type="similarity">
    <text evidence="2">Belongs to the AzlC family.</text>
</comment>
<evidence type="ECO:0000256" key="4">
    <source>
        <dbReference type="ARBA" id="ARBA00022475"/>
    </source>
</evidence>
<dbReference type="AlphaFoldDB" id="A0A830G7P6"/>
<feature type="transmembrane region" description="Helical" evidence="8">
    <location>
        <begin position="203"/>
        <end position="222"/>
    </location>
</feature>
<dbReference type="InterPro" id="IPR011606">
    <property type="entry name" value="Brnchd-chn_aa_trnsp_permease"/>
</dbReference>
<accession>A0A830G7P6</accession>
<keyword evidence="3" id="KW-0813">Transport</keyword>
<dbReference type="PANTHER" id="PTHR34979:SF1">
    <property type="entry name" value="INNER MEMBRANE PROTEIN YGAZ"/>
    <property type="match status" value="1"/>
</dbReference>
<feature type="transmembrane region" description="Helical" evidence="8">
    <location>
        <begin position="65"/>
        <end position="85"/>
    </location>
</feature>
<keyword evidence="7 8" id="KW-0472">Membrane</keyword>
<dbReference type="Pfam" id="PF03591">
    <property type="entry name" value="AzlC"/>
    <property type="match status" value="1"/>
</dbReference>
<dbReference type="GO" id="GO:1903785">
    <property type="term" value="P:L-valine transmembrane transport"/>
    <property type="evidence" value="ECO:0007669"/>
    <property type="project" value="TreeGrafter"/>
</dbReference>
<evidence type="ECO:0000313" key="10">
    <source>
        <dbReference type="Proteomes" id="UP000608850"/>
    </source>
</evidence>
<comment type="subcellular location">
    <subcellularLocation>
        <location evidence="1">Cell membrane</location>
        <topology evidence="1">Multi-pass membrane protein</topology>
    </subcellularLocation>
</comment>
<comment type="caution">
    <text evidence="9">The sequence shown here is derived from an EMBL/GenBank/DDBJ whole genome shotgun (WGS) entry which is preliminary data.</text>
</comment>
<evidence type="ECO:0000256" key="5">
    <source>
        <dbReference type="ARBA" id="ARBA00022692"/>
    </source>
</evidence>
<dbReference type="OrthoDB" id="213715at2157"/>
<proteinExistence type="inferred from homology"/>
<organism evidence="9 10">
    <name type="scientific">Halarchaeum nitratireducens</name>
    <dbReference type="NCBI Taxonomy" id="489913"/>
    <lineage>
        <taxon>Archaea</taxon>
        <taxon>Methanobacteriati</taxon>
        <taxon>Methanobacteriota</taxon>
        <taxon>Stenosarchaea group</taxon>
        <taxon>Halobacteria</taxon>
        <taxon>Halobacteriales</taxon>
        <taxon>Halobacteriaceae</taxon>
    </lineage>
</organism>
<evidence type="ECO:0000256" key="3">
    <source>
        <dbReference type="ARBA" id="ARBA00022448"/>
    </source>
</evidence>
<protein>
    <submittedName>
        <fullName evidence="9">Branched-chain amino acid transporter AzlC</fullName>
    </submittedName>
</protein>
<evidence type="ECO:0000256" key="2">
    <source>
        <dbReference type="ARBA" id="ARBA00010735"/>
    </source>
</evidence>
<feature type="transmembrane region" description="Helical" evidence="8">
    <location>
        <begin position="157"/>
        <end position="174"/>
    </location>
</feature>